<evidence type="ECO:0008006" key="3">
    <source>
        <dbReference type="Google" id="ProtNLM"/>
    </source>
</evidence>
<gene>
    <name evidence="1" type="ORF">HNQ09_001631</name>
</gene>
<name>A0A7W8GET7_9DEIO</name>
<protein>
    <recommendedName>
        <fullName evidence="3">Lipoprotein</fullName>
    </recommendedName>
</protein>
<reference evidence="1 2" key="1">
    <citation type="submission" date="2020-08" db="EMBL/GenBank/DDBJ databases">
        <title>Genomic Encyclopedia of Type Strains, Phase IV (KMG-IV): sequencing the most valuable type-strain genomes for metagenomic binning, comparative biology and taxonomic classification.</title>
        <authorList>
            <person name="Goeker M."/>
        </authorList>
    </citation>
    <scope>NUCLEOTIDE SEQUENCE [LARGE SCALE GENOMIC DNA]</scope>
    <source>
        <strain evidence="1 2">DSM 101791</strain>
    </source>
</reference>
<evidence type="ECO:0000313" key="2">
    <source>
        <dbReference type="Proteomes" id="UP000525389"/>
    </source>
</evidence>
<dbReference type="PROSITE" id="PS51257">
    <property type="entry name" value="PROKAR_LIPOPROTEIN"/>
    <property type="match status" value="1"/>
</dbReference>
<comment type="caution">
    <text evidence="1">The sequence shown here is derived from an EMBL/GenBank/DDBJ whole genome shotgun (WGS) entry which is preliminary data.</text>
</comment>
<evidence type="ECO:0000313" key="1">
    <source>
        <dbReference type="EMBL" id="MBB5234193.1"/>
    </source>
</evidence>
<organism evidence="1 2">
    <name type="scientific">Deinococcus budaensis</name>
    <dbReference type="NCBI Taxonomy" id="1665626"/>
    <lineage>
        <taxon>Bacteria</taxon>
        <taxon>Thermotogati</taxon>
        <taxon>Deinococcota</taxon>
        <taxon>Deinococci</taxon>
        <taxon>Deinococcales</taxon>
        <taxon>Deinococcaceae</taxon>
        <taxon>Deinococcus</taxon>
    </lineage>
</organism>
<dbReference type="AlphaFoldDB" id="A0A7W8GET7"/>
<keyword evidence="2" id="KW-1185">Reference proteome</keyword>
<dbReference type="RefSeq" id="WP_184027726.1">
    <property type="nucleotide sequence ID" value="NZ_JACHFN010000005.1"/>
</dbReference>
<accession>A0A7W8GET7</accession>
<proteinExistence type="predicted"/>
<dbReference type="EMBL" id="JACHFN010000005">
    <property type="protein sequence ID" value="MBB5234193.1"/>
    <property type="molecule type" value="Genomic_DNA"/>
</dbReference>
<dbReference type="Proteomes" id="UP000525389">
    <property type="component" value="Unassembled WGS sequence"/>
</dbReference>
<sequence length="190" mass="20933">MTTKLFLLIVPVLICSCKAQVQSGDRQAVTVSVQEQSATKPSAREAEQAINELIADVRAYTLEDLRADYRSQDSGRHELMLATVQDPNYRLQPELRSEGGQASEWGVRVHRANAQPFLSYQAIQAAATRIGSDTVGTPQVTAEKNRHAADQVRAGAAPYVDLFVPVTFNREGTKWTIQRTPQLIGTLTQP</sequence>